<protein>
    <submittedName>
        <fullName evidence="1">Uncharacterized protein</fullName>
    </submittedName>
</protein>
<dbReference type="AlphaFoldDB" id="A0ABD2QXV9"/>
<reference evidence="1 2" key="1">
    <citation type="submission" date="2024-05" db="EMBL/GenBank/DDBJ databases">
        <title>De novo assembly of an allotetraploid wild potato.</title>
        <authorList>
            <person name="Hosaka A.J."/>
        </authorList>
    </citation>
    <scope>NUCLEOTIDE SEQUENCE [LARGE SCALE GENOMIC DNA]</scope>
    <source>
        <tissue evidence="1">Young leaves</tissue>
    </source>
</reference>
<dbReference type="EMBL" id="JBJKTR010000023">
    <property type="protein sequence ID" value="KAL3324375.1"/>
    <property type="molecule type" value="Genomic_DNA"/>
</dbReference>
<organism evidence="1 2">
    <name type="scientific">Solanum stoloniferum</name>
    <dbReference type="NCBI Taxonomy" id="62892"/>
    <lineage>
        <taxon>Eukaryota</taxon>
        <taxon>Viridiplantae</taxon>
        <taxon>Streptophyta</taxon>
        <taxon>Embryophyta</taxon>
        <taxon>Tracheophyta</taxon>
        <taxon>Spermatophyta</taxon>
        <taxon>Magnoliopsida</taxon>
        <taxon>eudicotyledons</taxon>
        <taxon>Gunneridae</taxon>
        <taxon>Pentapetalae</taxon>
        <taxon>asterids</taxon>
        <taxon>lamiids</taxon>
        <taxon>Solanales</taxon>
        <taxon>Solanaceae</taxon>
        <taxon>Solanoideae</taxon>
        <taxon>Solaneae</taxon>
        <taxon>Solanum</taxon>
    </lineage>
</organism>
<comment type="caution">
    <text evidence="1">The sequence shown here is derived from an EMBL/GenBank/DDBJ whole genome shotgun (WGS) entry which is preliminary data.</text>
</comment>
<dbReference type="Proteomes" id="UP001627284">
    <property type="component" value="Unassembled WGS sequence"/>
</dbReference>
<keyword evidence="2" id="KW-1185">Reference proteome</keyword>
<evidence type="ECO:0000313" key="1">
    <source>
        <dbReference type="EMBL" id="KAL3324375.1"/>
    </source>
</evidence>
<evidence type="ECO:0000313" key="2">
    <source>
        <dbReference type="Proteomes" id="UP001627284"/>
    </source>
</evidence>
<gene>
    <name evidence="1" type="ORF">AABB24_038499</name>
</gene>
<sequence length="109" mass="12129">MELRGFVKKLHYIYKNHNAGEICKQVGGNGHKSGDFPCFFPSASQGSDGYSQAEVDNYFPGYGNAGIHGHGGRGINMAFTKGRKRSSCFIWILVSRCCRNFTLGGEWDW</sequence>
<name>A0ABD2QXV9_9SOLN</name>
<proteinExistence type="predicted"/>
<accession>A0ABD2QXV9</accession>